<organism evidence="1 2">
    <name type="scientific">Nitrospina gracilis (strain 3/211)</name>
    <dbReference type="NCBI Taxonomy" id="1266370"/>
    <lineage>
        <taxon>Bacteria</taxon>
        <taxon>Pseudomonadati</taxon>
        <taxon>Nitrospinota/Tectimicrobiota group</taxon>
        <taxon>Nitrospinota</taxon>
        <taxon>Nitrospinia</taxon>
        <taxon>Nitrospinales</taxon>
        <taxon>Nitrospinaceae</taxon>
        <taxon>Nitrospina</taxon>
    </lineage>
</organism>
<dbReference type="Pfam" id="PF24389">
    <property type="entry name" value="ORC-CDC6-like"/>
    <property type="match status" value="1"/>
</dbReference>
<dbReference type="STRING" id="1266370.NITGR_360028"/>
<evidence type="ECO:0000313" key="2">
    <source>
        <dbReference type="Proteomes" id="UP000011704"/>
    </source>
</evidence>
<proteinExistence type="predicted"/>
<sequence length="251" mass="29448">MGQHGLGNEWEKNKFLNQSRKKSRFLGIRFIGRKRELIKVYCKLLQKNQQQLRWYGVDDILCLSGGNILIFLSICQKIWEYWLKDSKDNNLDNKEIPSIDKGIQSLGILEVSRLWNEKISENPGGDERAKFIRRLGRRLYNSLIEDTAMSYPGGNGFSFSLDDLDKNTALKDFLNTAESYGDLYGLSHTSKIRGEKRRKWYLNPILSPYYRIPCKHTKEPRYFSPQNFPAWLDSYEALTQKEKMQLNLFSK</sequence>
<evidence type="ECO:0000313" key="1">
    <source>
        <dbReference type="EMBL" id="CCQ90690.1"/>
    </source>
</evidence>
<dbReference type="Proteomes" id="UP000011704">
    <property type="component" value="Unassembled WGS sequence"/>
</dbReference>
<comment type="caution">
    <text evidence="1">The sequence shown here is derived from an EMBL/GenBank/DDBJ whole genome shotgun (WGS) entry which is preliminary data.</text>
</comment>
<name>M1YZL5_NITG3</name>
<reference evidence="1 2" key="1">
    <citation type="journal article" date="2013" name="Front. Microbiol.">
        <title>The genome of Nitrospina gracilis illuminates the metabolism and evolution of the major marine nitrite oxidizer.</title>
        <authorList>
            <person name="Luecker S."/>
            <person name="Nowka B."/>
            <person name="Rattei T."/>
            <person name="Spieck E."/>
            <person name="and Daims H."/>
        </authorList>
    </citation>
    <scope>NUCLEOTIDE SEQUENCE [LARGE SCALE GENOMIC DNA]</scope>
    <source>
        <strain evidence="1 2">3/211</strain>
    </source>
</reference>
<protein>
    <submittedName>
        <fullName evidence="1">Uncharacterized protein</fullName>
    </submittedName>
</protein>
<dbReference type="EMBL" id="CAQJ01000040">
    <property type="protein sequence ID" value="CCQ90690.1"/>
    <property type="molecule type" value="Genomic_DNA"/>
</dbReference>
<dbReference type="AlphaFoldDB" id="M1YZL5"/>
<dbReference type="HOGENOM" id="CLU_1106243_0_0_0"/>
<gene>
    <name evidence="1" type="ORF">NITGR_360028</name>
</gene>
<dbReference type="InParanoid" id="M1YZL5"/>
<dbReference type="InterPro" id="IPR056955">
    <property type="entry name" value="ORC-CDC6-like"/>
</dbReference>
<accession>M1YZL5</accession>
<keyword evidence="2" id="KW-1185">Reference proteome</keyword>